<reference evidence="2 3" key="1">
    <citation type="submission" date="2016-11" db="EMBL/GenBank/DDBJ databases">
        <title>Comparative genomics of Bartonella apis.</title>
        <authorList>
            <person name="Engel P."/>
        </authorList>
    </citation>
    <scope>NUCLEOTIDE SEQUENCE [LARGE SCALE GENOMIC DNA]</scope>
    <source>
        <strain evidence="2 3">BBC0122</strain>
    </source>
</reference>
<evidence type="ECO:0000313" key="3">
    <source>
        <dbReference type="Proteomes" id="UP000189632"/>
    </source>
</evidence>
<dbReference type="RefSeq" id="WP_188318083.1">
    <property type="nucleotide sequence ID" value="NZ_CP015625.1"/>
</dbReference>
<proteinExistence type="predicted"/>
<feature type="domain" description="GmrSD restriction endonucleases N-terminal" evidence="1">
    <location>
        <begin position="11"/>
        <end position="228"/>
    </location>
</feature>
<keyword evidence="3" id="KW-1185">Reference proteome</keyword>
<evidence type="ECO:0000259" key="1">
    <source>
        <dbReference type="Pfam" id="PF03235"/>
    </source>
</evidence>
<dbReference type="Proteomes" id="UP000189632">
    <property type="component" value="Chromosome"/>
</dbReference>
<organism evidence="2 3">
    <name type="scientific">Bartonella choladocola</name>
    <dbReference type="NCBI Taxonomy" id="2750995"/>
    <lineage>
        <taxon>Bacteria</taxon>
        <taxon>Pseudomonadati</taxon>
        <taxon>Pseudomonadota</taxon>
        <taxon>Alphaproteobacteria</taxon>
        <taxon>Hyphomicrobiales</taxon>
        <taxon>Bartonellaceae</taxon>
        <taxon>Bartonella</taxon>
    </lineage>
</organism>
<dbReference type="KEGG" id="bapi:BBC0122_008000"/>
<dbReference type="EMBL" id="CP015625">
    <property type="protein sequence ID" value="AQT46926.1"/>
    <property type="molecule type" value="Genomic_DNA"/>
</dbReference>
<dbReference type="InterPro" id="IPR004919">
    <property type="entry name" value="GmrSD_N"/>
</dbReference>
<dbReference type="Pfam" id="PF03235">
    <property type="entry name" value="GmrSD_N"/>
    <property type="match status" value="1"/>
</dbReference>
<sequence>MGSSTVKSFYQLLKETEVVIPMIQRDYAQGRLTEKVKSIRHDFSDALYNACKYKKPLHLDFIYGEEDKRQFKPFDGQQRLTTLFLLHWYAAGKAEKLAEEKEFFNRFCYEIRESTRIFIKKLNNESGFLFKRLSDDKDISSIIKKAPWYVARWKFDQSISGMLVMLDAIHTKFKDIPDLWKRLTEEPPLITFFYKPLHDLSLKSDELYIKMNARGKQLTEFENFKAKFVEHLREKSLRGELKIKTPLNEIERCFDTSWISIFWDNICSGYKFYYVDKAVLCDKAFARFLRYIGTILYLLNDEQIRSEDNQATNMSDDVRTMKLFEIFYHVVGKTSFLSNIDGNNIDGLKRLFDAINDIGNDKIDWILKEIFYKKDSDSSNEINNDNSFLKVALFNNAEENIFDHLINNEKEEPVAVRLLLFALLLLIWQKISYDKDANLAIDAEDIKAMRESLRTIRNLLENAADNLRYEKYPAQLCEMVKIILTDPLNEKEDIVSRDLLSSGPRDRVDNENQWIRESSFNVYQINEEAVKLKLRREHKDDEKLLNALNRLENHEFFRGNLGAFSLCEQQETEEREQPEPEKFICFDRKIIEAGDKLFSHFADNSDSELLKNSLLCEADYAWQTGSYFTYGARESGGHWNDIFSRSIYNQRMDCRRAVTKLCRYIAEQSETEKEIEDILYEKNKEWLIECEQSEELCWRYYLVKYSDLFIPKESKYKLLRCKEYGHIFTSNVYFKKNVRVYWNPFLFCVAEKMKQEFDKEIEFLPCGPRDERPERDFEDEGLEIEKGVYLHGVETGWQLSSSPTNRDQCSDELKMRFRDENDLAPLFNNDDVKSSDPEKGIIVLKGEDGYLHEKGDEGEGTCRLYDKVDRIDYIVKFFKNRIN</sequence>
<accession>A0A1U9MGF2</accession>
<dbReference type="AlphaFoldDB" id="A0A1U9MGF2"/>
<protein>
    <recommendedName>
        <fullName evidence="1">GmrSD restriction endonucleases N-terminal domain-containing protein</fullName>
    </recommendedName>
</protein>
<evidence type="ECO:0000313" key="2">
    <source>
        <dbReference type="EMBL" id="AQT46926.1"/>
    </source>
</evidence>
<gene>
    <name evidence="2" type="ORF">BBC0122_008000</name>
</gene>
<dbReference type="STRING" id="1686310.BBC0244_008000"/>
<name>A0A1U9MGF2_9HYPH</name>